<organism evidence="2 3">
    <name type="scientific">Mycena sanguinolenta</name>
    <dbReference type="NCBI Taxonomy" id="230812"/>
    <lineage>
        <taxon>Eukaryota</taxon>
        <taxon>Fungi</taxon>
        <taxon>Dikarya</taxon>
        <taxon>Basidiomycota</taxon>
        <taxon>Agaricomycotina</taxon>
        <taxon>Agaricomycetes</taxon>
        <taxon>Agaricomycetidae</taxon>
        <taxon>Agaricales</taxon>
        <taxon>Marasmiineae</taxon>
        <taxon>Mycenaceae</taxon>
        <taxon>Mycena</taxon>
    </lineage>
</organism>
<protein>
    <submittedName>
        <fullName evidence="2">Uncharacterized protein</fullName>
    </submittedName>
</protein>
<evidence type="ECO:0000313" key="2">
    <source>
        <dbReference type="EMBL" id="KAF7370400.1"/>
    </source>
</evidence>
<dbReference type="Proteomes" id="UP000623467">
    <property type="component" value="Unassembled WGS sequence"/>
</dbReference>
<feature type="chain" id="PRO_5034551284" evidence="1">
    <location>
        <begin position="33"/>
        <end position="256"/>
    </location>
</feature>
<accession>A0A8H6Z707</accession>
<evidence type="ECO:0000256" key="1">
    <source>
        <dbReference type="SAM" id="SignalP"/>
    </source>
</evidence>
<sequence length="256" mass="28428">MLAQRHPQSPSTPGRTILPLLSLVASVYVAASTVPPKKSSPFNSLTPFGPALAVSRPNLGWRTSRMSTLPTCTNTVGTSVVPALRKQRSTVLDGLEFDRPPGPVSKDKPQACFTTVSARTSSRTKIQRLLFEQCFYSAWHGFWYLENGFCPGWYFFRCQWRLGAGVANKACPVSGPSSSCGLCADMFARRLLWPLTRFQMRAVRSRRTTPVIEGARENATAIDFDGSDYGQTILQRDASYHVFYFADTMIPVEDEL</sequence>
<comment type="caution">
    <text evidence="2">The sequence shown here is derived from an EMBL/GenBank/DDBJ whole genome shotgun (WGS) entry which is preliminary data.</text>
</comment>
<reference evidence="2" key="1">
    <citation type="submission" date="2020-05" db="EMBL/GenBank/DDBJ databases">
        <title>Mycena genomes resolve the evolution of fungal bioluminescence.</title>
        <authorList>
            <person name="Tsai I.J."/>
        </authorList>
    </citation>
    <scope>NUCLEOTIDE SEQUENCE</scope>
    <source>
        <strain evidence="2">160909Yilan</strain>
    </source>
</reference>
<gene>
    <name evidence="2" type="ORF">MSAN_00671500</name>
</gene>
<keyword evidence="3" id="KW-1185">Reference proteome</keyword>
<keyword evidence="1" id="KW-0732">Signal</keyword>
<proteinExistence type="predicted"/>
<dbReference type="EMBL" id="JACAZH010000004">
    <property type="protein sequence ID" value="KAF7370400.1"/>
    <property type="molecule type" value="Genomic_DNA"/>
</dbReference>
<evidence type="ECO:0000313" key="3">
    <source>
        <dbReference type="Proteomes" id="UP000623467"/>
    </source>
</evidence>
<dbReference type="AlphaFoldDB" id="A0A8H6Z707"/>
<feature type="signal peptide" evidence="1">
    <location>
        <begin position="1"/>
        <end position="32"/>
    </location>
</feature>
<name>A0A8H6Z707_9AGAR</name>